<dbReference type="OrthoDB" id="1297603at2759"/>
<sequence length="235" mass="27373">MLADAFVKAHAEAIKVETRKSDLFKVKQRDNEMFREFVSRFQMERMDLPLVVNDCAVQAFTQRLNPQSSLASQQLKQNLIEYPANYDRPKRVVNHEPRPNRNQYQPYSGDRKGSGSGRNPTRNEKRSDRGHNSQGLMSKNGFDRQIGAREAPRLSEYNFRVDAACIVSAIIHIKDTKWPQTLQSDPTQRNPNLMYKYHGTHGHRTEGCRQLREEVAREFLSDRAKNHFRNRDSNK</sequence>
<evidence type="ECO:0008006" key="3">
    <source>
        <dbReference type="Google" id="ProtNLM"/>
    </source>
</evidence>
<reference evidence="2" key="1">
    <citation type="submission" date="2025-08" db="UniProtKB">
        <authorList>
            <consortium name="RefSeq"/>
        </authorList>
    </citation>
    <scope>IDENTIFICATION</scope>
</reference>
<dbReference type="PANTHER" id="PTHR33223:SF11">
    <property type="entry name" value="ELEMENT PROTEIN, PUTATIVE-RELATED"/>
    <property type="match status" value="1"/>
</dbReference>
<dbReference type="PaxDb" id="4097-A0A1S4DDG0"/>
<protein>
    <recommendedName>
        <fullName evidence="3">Retrotransposon gag domain-containing protein</fullName>
    </recommendedName>
</protein>
<dbReference type="KEGG" id="nta:107828599"/>
<gene>
    <name evidence="2" type="primary">LOC107828599</name>
</gene>
<proteinExistence type="predicted"/>
<dbReference type="PANTHER" id="PTHR33223">
    <property type="entry name" value="CCHC-TYPE DOMAIN-CONTAINING PROTEIN"/>
    <property type="match status" value="1"/>
</dbReference>
<evidence type="ECO:0000256" key="1">
    <source>
        <dbReference type="SAM" id="MobiDB-lite"/>
    </source>
</evidence>
<dbReference type="RefSeq" id="XP_016511436.1">
    <property type="nucleotide sequence ID" value="XM_016655950.1"/>
</dbReference>
<organism evidence="2">
    <name type="scientific">Nicotiana tabacum</name>
    <name type="common">Common tobacco</name>
    <dbReference type="NCBI Taxonomy" id="4097"/>
    <lineage>
        <taxon>Eukaryota</taxon>
        <taxon>Viridiplantae</taxon>
        <taxon>Streptophyta</taxon>
        <taxon>Embryophyta</taxon>
        <taxon>Tracheophyta</taxon>
        <taxon>Spermatophyta</taxon>
        <taxon>Magnoliopsida</taxon>
        <taxon>eudicotyledons</taxon>
        <taxon>Gunneridae</taxon>
        <taxon>Pentapetalae</taxon>
        <taxon>asterids</taxon>
        <taxon>lamiids</taxon>
        <taxon>Solanales</taxon>
        <taxon>Solanaceae</taxon>
        <taxon>Nicotianoideae</taxon>
        <taxon>Nicotianeae</taxon>
        <taxon>Nicotiana</taxon>
    </lineage>
</organism>
<dbReference type="AlphaFoldDB" id="A0A1S4DDG0"/>
<feature type="compositionally biased region" description="Basic and acidic residues" evidence="1">
    <location>
        <begin position="121"/>
        <end position="131"/>
    </location>
</feature>
<name>A0A1S4DDG0_TOBAC</name>
<feature type="region of interest" description="Disordered" evidence="1">
    <location>
        <begin position="86"/>
        <end position="144"/>
    </location>
</feature>
<evidence type="ECO:0000313" key="2">
    <source>
        <dbReference type="RefSeq" id="XP_016511436.1"/>
    </source>
</evidence>
<feature type="compositionally biased region" description="Basic and acidic residues" evidence="1">
    <location>
        <begin position="87"/>
        <end position="99"/>
    </location>
</feature>
<accession>A0A1S4DDG0</accession>